<feature type="transmembrane region" description="Helical" evidence="1">
    <location>
        <begin position="148"/>
        <end position="170"/>
    </location>
</feature>
<keyword evidence="1" id="KW-0812">Transmembrane</keyword>
<evidence type="ECO:0000313" key="2">
    <source>
        <dbReference type="EMBL" id="QXO18211.1"/>
    </source>
</evidence>
<keyword evidence="1" id="KW-1133">Transmembrane helix</keyword>
<proteinExistence type="predicted"/>
<dbReference type="AlphaFoldDB" id="A0A975YP48"/>
<evidence type="ECO:0000256" key="1">
    <source>
        <dbReference type="SAM" id="Phobius"/>
    </source>
</evidence>
<feature type="transmembrane region" description="Helical" evidence="1">
    <location>
        <begin position="217"/>
        <end position="239"/>
    </location>
</feature>
<evidence type="ECO:0000313" key="3">
    <source>
        <dbReference type="Proteomes" id="UP000694232"/>
    </source>
</evidence>
<protein>
    <submittedName>
        <fullName evidence="2">DMT family transporter</fullName>
    </submittedName>
</protein>
<feature type="transmembrane region" description="Helical" evidence="1">
    <location>
        <begin position="31"/>
        <end position="51"/>
    </location>
</feature>
<dbReference type="KEGG" id="vos:KNV97_07970"/>
<dbReference type="EMBL" id="CP076643">
    <property type="protein sequence ID" value="QXO18211.1"/>
    <property type="molecule type" value="Genomic_DNA"/>
</dbReference>
<feature type="transmembrane region" description="Helical" evidence="1">
    <location>
        <begin position="251"/>
        <end position="268"/>
    </location>
</feature>
<dbReference type="SUPFAM" id="SSF103481">
    <property type="entry name" value="Multidrug resistance efflux transporter EmrE"/>
    <property type="match status" value="2"/>
</dbReference>
<organism evidence="2 3">
    <name type="scientific">Vibrio ostreae</name>
    <dbReference type="NCBI Taxonomy" id="2841925"/>
    <lineage>
        <taxon>Bacteria</taxon>
        <taxon>Pseudomonadati</taxon>
        <taxon>Pseudomonadota</taxon>
        <taxon>Gammaproteobacteria</taxon>
        <taxon>Vibrionales</taxon>
        <taxon>Vibrionaceae</taxon>
        <taxon>Vibrio</taxon>
    </lineage>
</organism>
<name>A0A975YP48_9VIBR</name>
<accession>A0A975YP48</accession>
<feature type="transmembrane region" description="Helical" evidence="1">
    <location>
        <begin position="275"/>
        <end position="291"/>
    </location>
</feature>
<dbReference type="Proteomes" id="UP000694232">
    <property type="component" value="Chromosome 1"/>
</dbReference>
<dbReference type="RefSeq" id="WP_136482709.1">
    <property type="nucleotide sequence ID" value="NZ_CP076643.1"/>
</dbReference>
<keyword evidence="1" id="KW-0472">Membrane</keyword>
<gene>
    <name evidence="2" type="ORF">KNV97_07970</name>
</gene>
<sequence length="292" mass="31597">MTWIFFTFLAAFMQSWRNAFQSHLSGDVKTAGVTLARFLWASPIAALYLLGLYQYQPEAALPIFNLSFTSFVVGASVMQIIATALMVKLFKFNNYAVGAGLAKSEALVAAILGMIFFGTHLSLLGWSGVVIGGVGVFMMSTQGGWRQLSVPTVLLGLGSGSAFALTSLWIREASLALGLPFPYSAAWVLLSVISLQTLMLVAYLLVSDPATLKALWLRPKIVVATSVCSCIGSLGWFSAMSLEAVPYVKTLGQVEIFFTMLISVFWLRQKVRIKDGLGLILVALAAVLVMWT</sequence>
<feature type="transmembrane region" description="Helical" evidence="1">
    <location>
        <begin position="107"/>
        <end position="136"/>
    </location>
</feature>
<feature type="transmembrane region" description="Helical" evidence="1">
    <location>
        <begin position="63"/>
        <end position="87"/>
    </location>
</feature>
<reference evidence="2" key="1">
    <citation type="submission" date="2021-06" db="EMBL/GenBank/DDBJ databases">
        <title>Vibrio nov. sp., novel gut bacterium isolated from Yellow Sea oyster.</title>
        <authorList>
            <person name="Muhammad N."/>
            <person name="Nguyen T.H."/>
            <person name="Lee Y.-J."/>
            <person name="Ko J."/>
            <person name="Kim S.-G."/>
        </authorList>
    </citation>
    <scope>NUCLEOTIDE SEQUENCE</scope>
    <source>
        <strain evidence="2">OG9-811</strain>
    </source>
</reference>
<keyword evidence="3" id="KW-1185">Reference proteome</keyword>
<feature type="transmembrane region" description="Helical" evidence="1">
    <location>
        <begin position="185"/>
        <end position="205"/>
    </location>
</feature>
<dbReference type="InterPro" id="IPR037185">
    <property type="entry name" value="EmrE-like"/>
</dbReference>